<dbReference type="GO" id="GO:0000323">
    <property type="term" value="C:lytic vacuole"/>
    <property type="evidence" value="ECO:0007669"/>
    <property type="project" value="TreeGrafter"/>
</dbReference>
<keyword evidence="1" id="KW-0175">Coiled coil</keyword>
<comment type="caution">
    <text evidence="2">The sequence shown here is derived from an EMBL/GenBank/DDBJ whole genome shotgun (WGS) entry which is preliminary data.</text>
</comment>
<evidence type="ECO:0000313" key="2">
    <source>
        <dbReference type="EMBL" id="KAG7665808.1"/>
    </source>
</evidence>
<reference evidence="2 3" key="1">
    <citation type="journal article" date="2021" name="DNA Res.">
        <title>Genome analysis of Candida subhashii reveals its hybrid nature and dual mitochondrial genome conformations.</title>
        <authorList>
            <person name="Mixao V."/>
            <person name="Hegedusova E."/>
            <person name="Saus E."/>
            <person name="Pryszcz L.P."/>
            <person name="Cillingova A."/>
            <person name="Nosek J."/>
            <person name="Gabaldon T."/>
        </authorList>
    </citation>
    <scope>NUCLEOTIDE SEQUENCE [LARGE SCALE GENOMIC DNA]</scope>
    <source>
        <strain evidence="2 3">CBS 10753</strain>
    </source>
</reference>
<organism evidence="2 3">
    <name type="scientific">[Candida] subhashii</name>
    <dbReference type="NCBI Taxonomy" id="561895"/>
    <lineage>
        <taxon>Eukaryota</taxon>
        <taxon>Fungi</taxon>
        <taxon>Dikarya</taxon>
        <taxon>Ascomycota</taxon>
        <taxon>Saccharomycotina</taxon>
        <taxon>Pichiomycetes</taxon>
        <taxon>Debaryomycetaceae</taxon>
        <taxon>Spathaspora</taxon>
    </lineage>
</organism>
<accession>A0A8J5ULD3</accession>
<dbReference type="GO" id="GO:0035493">
    <property type="term" value="P:SNARE complex assembly"/>
    <property type="evidence" value="ECO:0007669"/>
    <property type="project" value="TreeGrafter"/>
</dbReference>
<sequence>MNRKHNDGRLRNLQSIHFLNLFLASNVKQSKTAKQVTPTTSPVKRLGRRGTITAIPEFDEVEENEELIDINNRRIVDSFITIHLFSKRHKEKLIYISDIQLETMNPEFDTISLPFDLPNSFDKIIIKLWSRPMFPIPNSNNNEWHLLAIYRLSLKANLIYLGEQQLLEEELSSLFKPNSMILKLNGRWYTLPNLLKIPRENLLSCLIPPTNHIQSIPSYSFDSIRSMNNLDRSIKEFYISKHKLSKQISHDMHVLQDSNNINNVPIFLGRLKSSCDALGIAITNQQSKNDEIRSEIYQIKKQISQTKEILSTKFEAIKETTLSQIEVYESEIESIKQSLQVSLYPELLSQLQSITKIIQDIFPIENIDGISFSILGFQFPSDIKDLLNICYYNSHDLKNSYYQPTFLNESQWHNFKIAQINAGITFIAQIISLLANITNTPLKSEIILAGSHSFIVDHVSNSYPLASATYPKSHIKSPYKFALCYNQYKIEKVTNTSHQGKYILMNQEFEYALKLLNRDLILLINHVTDLCKRIYPGDVNLDNNNNEVPMECLDNFLWNLKYLMLFMTAPT</sequence>
<proteinExistence type="predicted"/>
<evidence type="ECO:0000256" key="1">
    <source>
        <dbReference type="ARBA" id="ARBA00023054"/>
    </source>
</evidence>
<dbReference type="GO" id="GO:0005768">
    <property type="term" value="C:endosome"/>
    <property type="evidence" value="ECO:0007669"/>
    <property type="project" value="TreeGrafter"/>
</dbReference>
<dbReference type="PANTHER" id="PTHR15157:SF5">
    <property type="entry name" value="UV RADIATION RESISTANCE-ASSOCIATED GENE PROTEIN"/>
    <property type="match status" value="1"/>
</dbReference>
<name>A0A8J5ULD3_9ASCO</name>
<dbReference type="RefSeq" id="XP_049266040.1">
    <property type="nucleotide sequence ID" value="XM_049410330.1"/>
</dbReference>
<dbReference type="PANTHER" id="PTHR15157">
    <property type="entry name" value="UV RADIATION RESISTANCE-ASSOCIATED GENE PROTEIN"/>
    <property type="match status" value="1"/>
</dbReference>
<dbReference type="AlphaFoldDB" id="A0A8J5ULD3"/>
<dbReference type="GeneID" id="73467434"/>
<dbReference type="OrthoDB" id="72772at2759"/>
<evidence type="ECO:0000313" key="3">
    <source>
        <dbReference type="Proteomes" id="UP000694255"/>
    </source>
</evidence>
<gene>
    <name evidence="2" type="ORF">J8A68_000633</name>
</gene>
<keyword evidence="3" id="KW-1185">Reference proteome</keyword>
<protein>
    <submittedName>
        <fullName evidence="2">Uncharacterized protein</fullName>
    </submittedName>
</protein>
<dbReference type="Proteomes" id="UP000694255">
    <property type="component" value="Unassembled WGS sequence"/>
</dbReference>
<dbReference type="GO" id="GO:0000149">
    <property type="term" value="F:SNARE binding"/>
    <property type="evidence" value="ECO:0007669"/>
    <property type="project" value="TreeGrafter"/>
</dbReference>
<dbReference type="EMBL" id="JAGSYN010000046">
    <property type="protein sequence ID" value="KAG7665808.1"/>
    <property type="molecule type" value="Genomic_DNA"/>
</dbReference>